<dbReference type="RefSeq" id="WP_190446465.1">
    <property type="nucleotide sequence ID" value="NZ_JAMPLM010000011.1"/>
</dbReference>
<protein>
    <submittedName>
        <fullName evidence="2">Cistern family PEP-CTERM protein</fullName>
    </submittedName>
</protein>
<keyword evidence="1" id="KW-0732">Signal</keyword>
<comment type="caution">
    <text evidence="2">The sequence shown here is derived from an EMBL/GenBank/DDBJ whole genome shotgun (WGS) entry which is preliminary data.</text>
</comment>
<accession>A0ABV0KJR8</accession>
<proteinExistence type="predicted"/>
<name>A0ABV0KJR8_9CYAN</name>
<dbReference type="NCBIfam" id="NF033465">
    <property type="entry name" value="PTPA-CTERM"/>
    <property type="match status" value="1"/>
</dbReference>
<feature type="signal peptide" evidence="1">
    <location>
        <begin position="1"/>
        <end position="30"/>
    </location>
</feature>
<reference evidence="2 3" key="1">
    <citation type="submission" date="2022-04" db="EMBL/GenBank/DDBJ databases">
        <title>Positive selection, recombination, and allopatry shape intraspecific diversity of widespread and dominant cyanobacteria.</title>
        <authorList>
            <person name="Wei J."/>
            <person name="Shu W."/>
            <person name="Hu C."/>
        </authorList>
    </citation>
    <scope>NUCLEOTIDE SEQUENCE [LARGE SCALE GENOMIC DNA]</scope>
    <source>
        <strain evidence="2 3">AS-A4</strain>
    </source>
</reference>
<evidence type="ECO:0000313" key="3">
    <source>
        <dbReference type="Proteomes" id="UP001476950"/>
    </source>
</evidence>
<dbReference type="NCBIfam" id="NF033947">
    <property type="entry name" value="PEP-cistern"/>
    <property type="match status" value="1"/>
</dbReference>
<gene>
    <name evidence="2" type="ORF">NDI38_13710</name>
</gene>
<dbReference type="Proteomes" id="UP001476950">
    <property type="component" value="Unassembled WGS sequence"/>
</dbReference>
<feature type="chain" id="PRO_5046042436" evidence="1">
    <location>
        <begin position="31"/>
        <end position="247"/>
    </location>
</feature>
<sequence>MTKTNSFLKGAALTGAALTLGLLSTAPVHAFTFAPGKTSVTVEASDINKSFTVEFDGNVERQNVTRLTAEAIFTFLGFTTVGSNTEAKFDVSLKNTSSGGITSRVSALGFNVSQALLGVGNADGDGNTRVSGLFSNDRTGSFPNNFGDINVCFTEGNTCQGGSNGGVTTGNTGLFTPILAFTGSVDSFTLSNFGVRYQSIGGTNLGDSGTGRGQVPTPALLPGLLALGAGAWRKRKGEQAAQAKAEV</sequence>
<evidence type="ECO:0000256" key="1">
    <source>
        <dbReference type="SAM" id="SignalP"/>
    </source>
</evidence>
<keyword evidence="3" id="KW-1185">Reference proteome</keyword>
<organism evidence="2 3">
    <name type="scientific">Stenomitos frigidus AS-A4</name>
    <dbReference type="NCBI Taxonomy" id="2933935"/>
    <lineage>
        <taxon>Bacteria</taxon>
        <taxon>Bacillati</taxon>
        <taxon>Cyanobacteriota</taxon>
        <taxon>Cyanophyceae</taxon>
        <taxon>Leptolyngbyales</taxon>
        <taxon>Leptolyngbyaceae</taxon>
        <taxon>Stenomitos</taxon>
    </lineage>
</organism>
<evidence type="ECO:0000313" key="2">
    <source>
        <dbReference type="EMBL" id="MEP1059497.1"/>
    </source>
</evidence>
<dbReference type="EMBL" id="JAMPLM010000011">
    <property type="protein sequence ID" value="MEP1059497.1"/>
    <property type="molecule type" value="Genomic_DNA"/>
</dbReference>